<evidence type="ECO:0000313" key="2">
    <source>
        <dbReference type="EMBL" id="OGL66333.1"/>
    </source>
</evidence>
<dbReference type="EMBL" id="MGDT01000007">
    <property type="protein sequence ID" value="OGL66333.1"/>
    <property type="molecule type" value="Genomic_DNA"/>
</dbReference>
<accession>A0A1F7TJZ7</accession>
<comment type="caution">
    <text evidence="2">The sequence shown here is derived from an EMBL/GenBank/DDBJ whole genome shotgun (WGS) entry which is preliminary data.</text>
</comment>
<organism evidence="2 3">
    <name type="scientific">Candidatus Uhrbacteria bacterium RIFCSPHIGHO2_01_FULL_63_20</name>
    <dbReference type="NCBI Taxonomy" id="1802385"/>
    <lineage>
        <taxon>Bacteria</taxon>
        <taxon>Candidatus Uhriibacteriota</taxon>
    </lineage>
</organism>
<sequence>MTHSLRIGKRALTLAVAGATILWSVGVSAFVAPLTARAAVAGDRIKGTTLSTVYYLASDGARYAFPNEKTYMTWFSDFSGVQTMSDSALAAIPLAGNVVYRPGSNWIKIQSDPKTYAVTPQGQIRWIETEAVAVGLAGANWNQFINDVADVFFVDYSVGASLTSAGSAYNGALVSSGGNNYLIWNGQKRMVTSAGFSANRYQSRFLLSGSGINLAGITAGADVSGAEAALGDAAQLGGGVTGGLSVSLASDTPASVTVPEGAASVPFTKFKLTANAGSVTINQIVVTLGGVGVVGNIDEVYLYKGDARLTDGRSVNSSTRQATFTGLGLSMAAGESLYLTVRADMTAAVTGGDTASFGINASSDVSGTATVSGAFPVMGNAMSLSGTPAGTVEVDKNGTVSNPTIGEDGAVIGKFTIAAEDEDASIKQITLNVDSASDHTNYKLWKGSTLLGNGSVSGDLVTFVLTNPLLVEDGDNENLELSADIGGEAGDTISVGIEEEADVTAIGGDFNFNLSVDIGNGNALPADGDGYDITGSLCDATGDDCSFSEVEGGQLTFAFNGPASDDIQVDGSDQVLMKFSITAEELAEIQEFDVIVECVSGAAADCDADNTDDAGDDDGEDDVDDGGLLNEDDGANLQDITVRLASGAAWMGPEELSGVGADDTQTLTFDDNQSINAGQTLDLMITADLENEDGIEGEAFSVTIDMSTVVAEDGNGDALAAGDIVPSADLAGNEFTATDASLDIEVSQPPSSGTFVKGTSGVSVVGFNFSAGDASDVTVTDLTLNVDGDTDGATAVTDNLDSEDFISSCSLYDSESGALVDGPESIEAATEEILFENFDWTVAAGETAKLITKCNLANVDTDGGAGDDDIYEFRIDAAGDVEAEDEDGDTVDPTLVDGNGGGDTEITVIDAGDITVTLDGGTANSTIVLGSSTGVAMSKFKFDAEDESFLVKEITLRNCVIPTGTADADGDCADAGETVGADDIAAAVKISYLNQAGATVSKTGFLSGGYANFSGLEMYVPVDATRVLTVVVDTNTVSPTGATSGDQISLNFDAEDTGATATFEAVGVGSGETLTEADVDTYIAANEMTARKTKPTISLASGSPSGAGVQGLSEVLRFNVAADSRGSVTLDTVTFLVSTFDSAAAWADCDDAIFGAATGWEFYDIDDPSTKLDDATDWTFLDAAGNNCTAGEPLKVLELDLEGSGTNPAEEIGAGETKTYVLRADTTGAIADDSIRVDIADEASVDAYAFASAPDAISWDDETEALNINGSLIKNLPVTGGSIVY</sequence>
<evidence type="ECO:0000313" key="3">
    <source>
        <dbReference type="Proteomes" id="UP000177885"/>
    </source>
</evidence>
<gene>
    <name evidence="2" type="ORF">A2856_01390</name>
</gene>
<dbReference type="Proteomes" id="UP000177885">
    <property type="component" value="Unassembled WGS sequence"/>
</dbReference>
<feature type="region of interest" description="Disordered" evidence="1">
    <location>
        <begin position="608"/>
        <end position="633"/>
    </location>
</feature>
<proteinExistence type="predicted"/>
<reference evidence="2 3" key="1">
    <citation type="journal article" date="2016" name="Nat. Commun.">
        <title>Thousands of microbial genomes shed light on interconnected biogeochemical processes in an aquifer system.</title>
        <authorList>
            <person name="Anantharaman K."/>
            <person name="Brown C.T."/>
            <person name="Hug L.A."/>
            <person name="Sharon I."/>
            <person name="Castelle C.J."/>
            <person name="Probst A.J."/>
            <person name="Thomas B.C."/>
            <person name="Singh A."/>
            <person name="Wilkins M.J."/>
            <person name="Karaoz U."/>
            <person name="Brodie E.L."/>
            <person name="Williams K.H."/>
            <person name="Hubbard S.S."/>
            <person name="Banfield J.F."/>
        </authorList>
    </citation>
    <scope>NUCLEOTIDE SEQUENCE [LARGE SCALE GENOMIC DNA]</scope>
</reference>
<evidence type="ECO:0000256" key="1">
    <source>
        <dbReference type="SAM" id="MobiDB-lite"/>
    </source>
</evidence>
<protein>
    <submittedName>
        <fullName evidence="2">Uncharacterized protein</fullName>
    </submittedName>
</protein>
<name>A0A1F7TJZ7_9BACT</name>
<dbReference type="STRING" id="1802385.A2856_01390"/>